<keyword evidence="1" id="KW-0560">Oxidoreductase</keyword>
<dbReference type="Gene3D" id="3.40.50.720">
    <property type="entry name" value="NAD(P)-binding Rossmann-like Domain"/>
    <property type="match status" value="2"/>
</dbReference>
<dbReference type="PANTHER" id="PTHR43333:SF1">
    <property type="entry name" value="D-ISOMER SPECIFIC 2-HYDROXYACID DEHYDROGENASE NAD-BINDING DOMAIN-CONTAINING PROTEIN"/>
    <property type="match status" value="1"/>
</dbReference>
<name>A0AAN8JHN2_PATCE</name>
<dbReference type="SUPFAM" id="SSF51735">
    <property type="entry name" value="NAD(P)-binding Rossmann-fold domains"/>
    <property type="match status" value="1"/>
</dbReference>
<dbReference type="InterPro" id="IPR036291">
    <property type="entry name" value="NAD(P)-bd_dom_sf"/>
</dbReference>
<evidence type="ECO:0000259" key="3">
    <source>
        <dbReference type="Pfam" id="PF02826"/>
    </source>
</evidence>
<dbReference type="InterPro" id="IPR006140">
    <property type="entry name" value="D-isomer_DH_NAD-bd"/>
</dbReference>
<dbReference type="CDD" id="cd05300">
    <property type="entry name" value="2-Hacid_dh_1"/>
    <property type="match status" value="1"/>
</dbReference>
<sequence length="336" mass="37189">MAAHLRGKAVYVASAVPGLFTHIQKLLPNESIIQVDPELHKDNVLTNELKHQIKDAEVLVAGPRLIAELMYATDLKLKLVACTTAGVNVMMNKLDNSKGEPAFTLIRTGEGYGRIIGEYVLGHIIATERRFKEIYSKQKEHMWAQGSLKSFRLLSSVNIGILGLGQIGKEVARMCKFMGMTVTGIKRQDSTSPPCQSVDNYGLLENLADVLPQLDYLCSILPSTPQTRNLLSGDILSHCKTKKPIFINVGRGDVIDEDSLVKAIKCEWLGGAILDVFNKEPLPTTSELWDLSNVTISPHVSGASLAEQVAECFVDNYNRYINGEELKYQVDWIKGY</sequence>
<evidence type="ECO:0000256" key="2">
    <source>
        <dbReference type="ARBA" id="ARBA00023027"/>
    </source>
</evidence>
<keyword evidence="2" id="KW-0520">NAD</keyword>
<dbReference type="PANTHER" id="PTHR43333">
    <property type="entry name" value="2-HACID_DH_C DOMAIN-CONTAINING PROTEIN"/>
    <property type="match status" value="1"/>
</dbReference>
<dbReference type="GO" id="GO:0051287">
    <property type="term" value="F:NAD binding"/>
    <property type="evidence" value="ECO:0007669"/>
    <property type="project" value="InterPro"/>
</dbReference>
<dbReference type="FunFam" id="3.40.50.720:FF:000363">
    <property type="entry name" value="D-isomer specific 2-hydroxyacid dehydrogenase"/>
    <property type="match status" value="1"/>
</dbReference>
<evidence type="ECO:0000256" key="1">
    <source>
        <dbReference type="ARBA" id="ARBA00023002"/>
    </source>
</evidence>
<dbReference type="Proteomes" id="UP001347796">
    <property type="component" value="Unassembled WGS sequence"/>
</dbReference>
<dbReference type="GO" id="GO:0016491">
    <property type="term" value="F:oxidoreductase activity"/>
    <property type="evidence" value="ECO:0007669"/>
    <property type="project" value="UniProtKB-KW"/>
</dbReference>
<feature type="domain" description="D-isomer specific 2-hydroxyacid dehydrogenase NAD-binding" evidence="3">
    <location>
        <begin position="122"/>
        <end position="301"/>
    </location>
</feature>
<reference evidence="4 5" key="1">
    <citation type="submission" date="2024-01" db="EMBL/GenBank/DDBJ databases">
        <title>The genome of the rayed Mediterranean limpet Patella caerulea (Linnaeus, 1758).</title>
        <authorList>
            <person name="Anh-Thu Weber A."/>
            <person name="Halstead-Nussloch G."/>
        </authorList>
    </citation>
    <scope>NUCLEOTIDE SEQUENCE [LARGE SCALE GENOMIC DNA]</scope>
    <source>
        <strain evidence="4">AATW-2023a</strain>
        <tissue evidence="4">Whole specimen</tissue>
    </source>
</reference>
<dbReference type="Pfam" id="PF02826">
    <property type="entry name" value="2-Hacid_dh_C"/>
    <property type="match status" value="1"/>
</dbReference>
<proteinExistence type="predicted"/>
<dbReference type="EMBL" id="JAZGQO010000010">
    <property type="protein sequence ID" value="KAK6177175.1"/>
    <property type="molecule type" value="Genomic_DNA"/>
</dbReference>
<dbReference type="AlphaFoldDB" id="A0AAN8JHN2"/>
<evidence type="ECO:0000313" key="4">
    <source>
        <dbReference type="EMBL" id="KAK6177175.1"/>
    </source>
</evidence>
<keyword evidence="5" id="KW-1185">Reference proteome</keyword>
<comment type="caution">
    <text evidence="4">The sequence shown here is derived from an EMBL/GenBank/DDBJ whole genome shotgun (WGS) entry which is preliminary data.</text>
</comment>
<protein>
    <recommendedName>
        <fullName evidence="3">D-isomer specific 2-hydroxyacid dehydrogenase NAD-binding domain-containing protein</fullName>
    </recommendedName>
</protein>
<accession>A0AAN8JHN2</accession>
<evidence type="ECO:0000313" key="5">
    <source>
        <dbReference type="Proteomes" id="UP001347796"/>
    </source>
</evidence>
<organism evidence="4 5">
    <name type="scientific">Patella caerulea</name>
    <name type="common">Rayed Mediterranean limpet</name>
    <dbReference type="NCBI Taxonomy" id="87958"/>
    <lineage>
        <taxon>Eukaryota</taxon>
        <taxon>Metazoa</taxon>
        <taxon>Spiralia</taxon>
        <taxon>Lophotrochozoa</taxon>
        <taxon>Mollusca</taxon>
        <taxon>Gastropoda</taxon>
        <taxon>Patellogastropoda</taxon>
        <taxon>Patelloidea</taxon>
        <taxon>Patellidae</taxon>
        <taxon>Patella</taxon>
    </lineage>
</organism>
<gene>
    <name evidence="4" type="ORF">SNE40_015331</name>
</gene>